<gene>
    <name evidence="4" type="ORF">GHK86_20790</name>
</gene>
<dbReference type="SUPFAM" id="SSF54631">
    <property type="entry name" value="CBS-domain pair"/>
    <property type="match status" value="1"/>
</dbReference>
<reference evidence="4 5" key="1">
    <citation type="submission" date="2019-11" db="EMBL/GenBank/DDBJ databases">
        <title>Acidiferrimicrobium australis gen. nov., sp. nov., an acidophilic and obligately heterotrophic, member of the Actinobacteria that catalyses dissimilatory oxido- reduction of iron isolated from metal-rich acidic water in Chile.</title>
        <authorList>
            <person name="Gonzalez D."/>
            <person name="Huber K."/>
            <person name="Hedrich S."/>
            <person name="Rojas-Villalobos C."/>
            <person name="Quatrini R."/>
            <person name="Dinamarca M.A."/>
            <person name="Schwarz A."/>
            <person name="Canales C."/>
            <person name="Nancucheo I."/>
        </authorList>
    </citation>
    <scope>NUCLEOTIDE SEQUENCE [LARGE SCALE GENOMIC DNA]</scope>
    <source>
        <strain evidence="4 5">USS-CCA1</strain>
    </source>
</reference>
<dbReference type="Proteomes" id="UP000437736">
    <property type="component" value="Unassembled WGS sequence"/>
</dbReference>
<comment type="caution">
    <text evidence="4">The sequence shown here is derived from an EMBL/GenBank/DDBJ whole genome shotgun (WGS) entry which is preliminary data.</text>
</comment>
<evidence type="ECO:0000313" key="5">
    <source>
        <dbReference type="Proteomes" id="UP000437736"/>
    </source>
</evidence>
<dbReference type="Gene3D" id="3.10.580.10">
    <property type="entry name" value="CBS-domain"/>
    <property type="match status" value="1"/>
</dbReference>
<dbReference type="PANTHER" id="PTHR43080:SF2">
    <property type="entry name" value="CBS DOMAIN-CONTAINING PROTEIN"/>
    <property type="match status" value="1"/>
</dbReference>
<protein>
    <submittedName>
        <fullName evidence="4">CBS domain-containing protein</fullName>
    </submittedName>
</protein>
<dbReference type="InterPro" id="IPR046342">
    <property type="entry name" value="CBS_dom_sf"/>
</dbReference>
<feature type="domain" description="CBS" evidence="3">
    <location>
        <begin position="7"/>
        <end position="65"/>
    </location>
</feature>
<dbReference type="PANTHER" id="PTHR43080">
    <property type="entry name" value="CBS DOMAIN-CONTAINING PROTEIN CBSX3, MITOCHONDRIAL"/>
    <property type="match status" value="1"/>
</dbReference>
<proteinExistence type="predicted"/>
<dbReference type="Pfam" id="PF00571">
    <property type="entry name" value="CBS"/>
    <property type="match status" value="2"/>
</dbReference>
<name>A0ABW9R0P1_9ACTN</name>
<evidence type="ECO:0000313" key="4">
    <source>
        <dbReference type="EMBL" id="MST35156.1"/>
    </source>
</evidence>
<feature type="domain" description="CBS" evidence="3">
    <location>
        <begin position="71"/>
        <end position="128"/>
    </location>
</feature>
<evidence type="ECO:0000259" key="3">
    <source>
        <dbReference type="PROSITE" id="PS51371"/>
    </source>
</evidence>
<dbReference type="SMART" id="SM00116">
    <property type="entry name" value="CBS"/>
    <property type="match status" value="2"/>
</dbReference>
<dbReference type="InterPro" id="IPR051257">
    <property type="entry name" value="Diverse_CBS-Domain"/>
</dbReference>
<dbReference type="EMBL" id="WJHE01001476">
    <property type="protein sequence ID" value="MST35156.1"/>
    <property type="molecule type" value="Genomic_DNA"/>
</dbReference>
<evidence type="ECO:0000256" key="2">
    <source>
        <dbReference type="PROSITE-ProRule" id="PRU00703"/>
    </source>
</evidence>
<dbReference type="InterPro" id="IPR000644">
    <property type="entry name" value="CBS_dom"/>
</dbReference>
<accession>A0ABW9R0P1</accession>
<sequence>MRLRDFMQAPVYSCSPTASLSTAAREMETHNVGSLIVSGDADTIVGIITDRNLALALGRGLGPDATVSEVMSRHVVTISVDASLDDAAAEMDSHGIRRLPVIDEQRRAIGIICLDDLYNYLTQETITLAGAVRAQGAPKA</sequence>
<keyword evidence="1 2" id="KW-0129">CBS domain</keyword>
<evidence type="ECO:0000256" key="1">
    <source>
        <dbReference type="ARBA" id="ARBA00023122"/>
    </source>
</evidence>
<dbReference type="PROSITE" id="PS51371">
    <property type="entry name" value="CBS"/>
    <property type="match status" value="2"/>
</dbReference>
<keyword evidence="5" id="KW-1185">Reference proteome</keyword>
<organism evidence="4 5">
    <name type="scientific">Acidiferrimicrobium australe</name>
    <dbReference type="NCBI Taxonomy" id="2664430"/>
    <lineage>
        <taxon>Bacteria</taxon>
        <taxon>Bacillati</taxon>
        <taxon>Actinomycetota</taxon>
        <taxon>Acidimicrobiia</taxon>
        <taxon>Acidimicrobiales</taxon>
        <taxon>Acidimicrobiaceae</taxon>
        <taxon>Acidiferrimicrobium</taxon>
    </lineage>
</organism>